<reference evidence="1 2" key="1">
    <citation type="submission" date="2021-05" db="EMBL/GenBank/DDBJ databases">
        <title>Genome Assembly of Synthetic Allotetraploid Brassica napus Reveals Homoeologous Exchanges between Subgenomes.</title>
        <authorList>
            <person name="Davis J.T."/>
        </authorList>
    </citation>
    <scope>NUCLEOTIDE SEQUENCE [LARGE SCALE GENOMIC DNA]</scope>
    <source>
        <strain evidence="2">cv. Da-Ae</strain>
        <tissue evidence="1">Seedling</tissue>
    </source>
</reference>
<dbReference type="SUPFAM" id="SSF56219">
    <property type="entry name" value="DNase I-like"/>
    <property type="match status" value="1"/>
</dbReference>
<evidence type="ECO:0000313" key="2">
    <source>
        <dbReference type="Proteomes" id="UP000824890"/>
    </source>
</evidence>
<dbReference type="Proteomes" id="UP000824890">
    <property type="component" value="Unassembled WGS sequence"/>
</dbReference>
<evidence type="ECO:0000313" key="1">
    <source>
        <dbReference type="EMBL" id="KAH0898676.1"/>
    </source>
</evidence>
<protein>
    <recommendedName>
        <fullName evidence="3">DUF4283 domain-containing protein</fullName>
    </recommendedName>
</protein>
<accession>A0ABQ8B1L7</accession>
<sequence length="337" mass="37738">MDVTRALVEVDLHKPFVDVSFPCVPPRCSVCHSWGHKGQDCVDTEEEERETVILDEVPPQARKKDVESGGNVFVDMIQELEALTPQSLTLETTTKDKDETQGIKVNEPTTEACHSSDAEFLRGIIENVESDTSKAKIARNVENEGIVVYPSRFSPLLGIDEENEVEVEELGKELEDGEIIASRGQEDAMIAYVYSGKTFRFSSCHSGSCQRFDVGLRKFKKAIIKDVCMLLFQDGTMAKYEYHLLGKTWVCWTDNVVVTWLQMSAHVVTCAIQIPSTGEQFICSAVYTFNTVAEGTQLWEELQGTRAAYSNLSLPWIIIGDFNKTLASSEHSRAQDY</sequence>
<proteinExistence type="predicted"/>
<name>A0ABQ8B1L7_BRANA</name>
<comment type="caution">
    <text evidence="1">The sequence shown here is derived from an EMBL/GenBank/DDBJ whole genome shotgun (WGS) entry which is preliminary data.</text>
</comment>
<organism evidence="1 2">
    <name type="scientific">Brassica napus</name>
    <name type="common">Rape</name>
    <dbReference type="NCBI Taxonomy" id="3708"/>
    <lineage>
        <taxon>Eukaryota</taxon>
        <taxon>Viridiplantae</taxon>
        <taxon>Streptophyta</taxon>
        <taxon>Embryophyta</taxon>
        <taxon>Tracheophyta</taxon>
        <taxon>Spermatophyta</taxon>
        <taxon>Magnoliopsida</taxon>
        <taxon>eudicotyledons</taxon>
        <taxon>Gunneridae</taxon>
        <taxon>Pentapetalae</taxon>
        <taxon>rosids</taxon>
        <taxon>malvids</taxon>
        <taxon>Brassicales</taxon>
        <taxon>Brassicaceae</taxon>
        <taxon>Brassiceae</taxon>
        <taxon>Brassica</taxon>
    </lineage>
</organism>
<gene>
    <name evidence="1" type="ORF">HID58_048244</name>
</gene>
<dbReference type="InterPro" id="IPR036691">
    <property type="entry name" value="Endo/exonu/phosph_ase_sf"/>
</dbReference>
<dbReference type="EMBL" id="JAGKQM010000012">
    <property type="protein sequence ID" value="KAH0898676.1"/>
    <property type="molecule type" value="Genomic_DNA"/>
</dbReference>
<keyword evidence="2" id="KW-1185">Reference proteome</keyword>
<evidence type="ECO:0008006" key="3">
    <source>
        <dbReference type="Google" id="ProtNLM"/>
    </source>
</evidence>